<accession>A0A2V5IBY7</accession>
<protein>
    <submittedName>
        <fullName evidence="1">Uncharacterized protein</fullName>
    </submittedName>
</protein>
<name>A0A2V5IBY7_9EURO</name>
<dbReference type="EMBL" id="KZ825483">
    <property type="protein sequence ID" value="PYI33581.1"/>
    <property type="molecule type" value="Genomic_DNA"/>
</dbReference>
<organism evidence="1 2">
    <name type="scientific">Aspergillus indologenus CBS 114.80</name>
    <dbReference type="NCBI Taxonomy" id="1450541"/>
    <lineage>
        <taxon>Eukaryota</taxon>
        <taxon>Fungi</taxon>
        <taxon>Dikarya</taxon>
        <taxon>Ascomycota</taxon>
        <taxon>Pezizomycotina</taxon>
        <taxon>Eurotiomycetes</taxon>
        <taxon>Eurotiomycetidae</taxon>
        <taxon>Eurotiales</taxon>
        <taxon>Aspergillaceae</taxon>
        <taxon>Aspergillus</taxon>
        <taxon>Aspergillus subgen. Circumdati</taxon>
    </lineage>
</organism>
<sequence>MLQSESQPAYLYTCTRSEPCEHPVESPPLPAPVISKHKSNSFLPLSSLFSCVRVFKRVSHRPVSHAEVLCPTHISCQIDLQVHPYSTMFTGFFGRTAATGGNQARVGTAPVVNSMIGARTSVLPTGLWVEGLLAVGGVQDSPAAPKKPRIQEKERLDLITRFRVMSWD</sequence>
<evidence type="ECO:0000313" key="1">
    <source>
        <dbReference type="EMBL" id="PYI33581.1"/>
    </source>
</evidence>
<gene>
    <name evidence="1" type="ORF">BP00DRAFT_118742</name>
</gene>
<evidence type="ECO:0000313" key="2">
    <source>
        <dbReference type="Proteomes" id="UP000248817"/>
    </source>
</evidence>
<reference evidence="1 2" key="1">
    <citation type="submission" date="2018-02" db="EMBL/GenBank/DDBJ databases">
        <title>The genomes of Aspergillus section Nigri reveals drivers in fungal speciation.</title>
        <authorList>
            <consortium name="DOE Joint Genome Institute"/>
            <person name="Vesth T.C."/>
            <person name="Nybo J."/>
            <person name="Theobald S."/>
            <person name="Brandl J."/>
            <person name="Frisvad J.C."/>
            <person name="Nielsen K.F."/>
            <person name="Lyhne E.K."/>
            <person name="Kogle M.E."/>
            <person name="Kuo A."/>
            <person name="Riley R."/>
            <person name="Clum A."/>
            <person name="Nolan M."/>
            <person name="Lipzen A."/>
            <person name="Salamov A."/>
            <person name="Henrissat B."/>
            <person name="Wiebenga A."/>
            <person name="De vries R.P."/>
            <person name="Grigoriev I.V."/>
            <person name="Mortensen U.H."/>
            <person name="Andersen M.R."/>
            <person name="Baker S.E."/>
        </authorList>
    </citation>
    <scope>NUCLEOTIDE SEQUENCE [LARGE SCALE GENOMIC DNA]</scope>
    <source>
        <strain evidence="1 2">CBS 114.80</strain>
    </source>
</reference>
<proteinExistence type="predicted"/>
<dbReference type="Proteomes" id="UP000248817">
    <property type="component" value="Unassembled WGS sequence"/>
</dbReference>
<dbReference type="AlphaFoldDB" id="A0A2V5IBY7"/>
<keyword evidence="2" id="KW-1185">Reference proteome</keyword>